<gene>
    <name evidence="4" type="ORF">LITE_LOCUS41930</name>
</gene>
<dbReference type="EMBL" id="CAMGYJ010000009">
    <property type="protein sequence ID" value="CAI0541024.1"/>
    <property type="molecule type" value="Genomic_DNA"/>
</dbReference>
<dbReference type="PANTHER" id="PTHR43780:SF7">
    <property type="entry name" value="D-CYSTEINE DESULFHYDRASE 2, MITOCHONDRIAL"/>
    <property type="match status" value="1"/>
</dbReference>
<dbReference type="Gene3D" id="3.40.50.1100">
    <property type="match status" value="2"/>
</dbReference>
<dbReference type="AlphaFoldDB" id="A0AAV0Q7L8"/>
<proteinExistence type="inferred from homology"/>
<evidence type="ECO:0008006" key="6">
    <source>
        <dbReference type="Google" id="ProtNLM"/>
    </source>
</evidence>
<dbReference type="InterPro" id="IPR027278">
    <property type="entry name" value="ACCD_DCysDesulf"/>
</dbReference>
<protein>
    <recommendedName>
        <fullName evidence="6">Tryptophan synthase beta chain-like PALP domain-containing protein</fullName>
    </recommendedName>
</protein>
<dbReference type="PANTHER" id="PTHR43780">
    <property type="entry name" value="1-AMINOCYCLOPROPANE-1-CARBOXYLATE DEAMINASE-RELATED"/>
    <property type="match status" value="1"/>
</dbReference>
<reference evidence="4" key="1">
    <citation type="submission" date="2022-08" db="EMBL/GenBank/DDBJ databases">
        <authorList>
            <person name="Gutierrez-Valencia J."/>
        </authorList>
    </citation>
    <scope>NUCLEOTIDE SEQUENCE</scope>
</reference>
<accession>A0AAV0Q7L8</accession>
<comment type="caution">
    <text evidence="4">The sequence shown here is derived from an EMBL/GenBank/DDBJ whole genome shotgun (WGS) entry which is preliminary data.</text>
</comment>
<dbReference type="InterPro" id="IPR036052">
    <property type="entry name" value="TrpB-like_PALP_sf"/>
</dbReference>
<keyword evidence="5" id="KW-1185">Reference proteome</keyword>
<evidence type="ECO:0000313" key="4">
    <source>
        <dbReference type="EMBL" id="CAI0541024.1"/>
    </source>
</evidence>
<organism evidence="4 5">
    <name type="scientific">Linum tenue</name>
    <dbReference type="NCBI Taxonomy" id="586396"/>
    <lineage>
        <taxon>Eukaryota</taxon>
        <taxon>Viridiplantae</taxon>
        <taxon>Streptophyta</taxon>
        <taxon>Embryophyta</taxon>
        <taxon>Tracheophyta</taxon>
        <taxon>Spermatophyta</taxon>
        <taxon>Magnoliopsida</taxon>
        <taxon>eudicotyledons</taxon>
        <taxon>Gunneridae</taxon>
        <taxon>Pentapetalae</taxon>
        <taxon>rosids</taxon>
        <taxon>fabids</taxon>
        <taxon>Malpighiales</taxon>
        <taxon>Linaceae</taxon>
        <taxon>Linum</taxon>
    </lineage>
</organism>
<dbReference type="SUPFAM" id="SSF53686">
    <property type="entry name" value="Tryptophan synthase beta subunit-like PLP-dependent enzymes"/>
    <property type="match status" value="1"/>
</dbReference>
<evidence type="ECO:0000256" key="3">
    <source>
        <dbReference type="ARBA" id="ARBA00022898"/>
    </source>
</evidence>
<evidence type="ECO:0000256" key="2">
    <source>
        <dbReference type="ARBA" id="ARBA00008639"/>
    </source>
</evidence>
<evidence type="ECO:0000256" key="1">
    <source>
        <dbReference type="ARBA" id="ARBA00001933"/>
    </source>
</evidence>
<keyword evidence="3" id="KW-0663">Pyridoxal phosphate</keyword>
<dbReference type="Proteomes" id="UP001154282">
    <property type="component" value="Unassembled WGS sequence"/>
</dbReference>
<comment type="similarity">
    <text evidence="2">Belongs to the ACC deaminase/D-cysteine desulfhydrase family.</text>
</comment>
<comment type="cofactor">
    <cofactor evidence="1">
        <name>pyridoxal 5'-phosphate</name>
        <dbReference type="ChEBI" id="CHEBI:597326"/>
    </cofactor>
</comment>
<name>A0AAV0Q7L8_9ROSI</name>
<dbReference type="GO" id="GO:0019148">
    <property type="term" value="F:D-cysteine desulfhydrase activity"/>
    <property type="evidence" value="ECO:0007669"/>
    <property type="project" value="TreeGrafter"/>
</dbReference>
<sequence>MNLQSLSSGPAASTICNHRRKLTDLFSIKSPVGFSSAAMPLLLSSPNIHSQSRNLMVSRQIASDGGGDLVPKLLDRKWTLQKPESEVHRVHLSPSPRLFRRNPLLGGKLGAGNHTIHPSFYVVRDDLLHPTANGNKARKLDALIPLLLDNFVTDVITCGGCQSSHTAAVAVLCAERGMRSHLLLRGEQPQILTGYNLISTMYGHVSYVPRSVYADREAMLKGHADLLAGSHGHVLWCSDIAKASFADESKARWNNVGVGSEEDCARKVLIINEGAGDGVALIGLIRLVEYLSQDHVFGMEKPIRLVVDCGTGTTAIGLALGALCLRFGNILEGEMEKCQQIARQTGILVDPVYTLAAWEMAAQLSMEGEELVVMVHTGGTLGSFGLAQSDVAAKSPEVICKLLCKDVCYRASGIQDLQDCLLRLNLY</sequence>
<evidence type="ECO:0000313" key="5">
    <source>
        <dbReference type="Proteomes" id="UP001154282"/>
    </source>
</evidence>
<feature type="non-terminal residue" evidence="4">
    <location>
        <position position="427"/>
    </location>
</feature>